<organism evidence="1">
    <name type="scientific">marine sediment metagenome</name>
    <dbReference type="NCBI Taxonomy" id="412755"/>
    <lineage>
        <taxon>unclassified sequences</taxon>
        <taxon>metagenomes</taxon>
        <taxon>ecological metagenomes</taxon>
    </lineage>
</organism>
<evidence type="ECO:0000313" key="1">
    <source>
        <dbReference type="EMBL" id="KKN65029.1"/>
    </source>
</evidence>
<sequence length="74" mass="8390">MGVDAKYGKVETEKKPIPDDEPVFLVRAQDALSGPIVRDYAILYLSVTNDRPGFNRIIDVAEQMDRWPTKKVPD</sequence>
<comment type="caution">
    <text evidence="1">The sequence shown here is derived from an EMBL/GenBank/DDBJ whole genome shotgun (WGS) entry which is preliminary data.</text>
</comment>
<gene>
    <name evidence="1" type="ORF">LCGC14_0485860</name>
</gene>
<proteinExistence type="predicted"/>
<dbReference type="EMBL" id="LAZR01000537">
    <property type="protein sequence ID" value="KKN65029.1"/>
    <property type="molecule type" value="Genomic_DNA"/>
</dbReference>
<protein>
    <submittedName>
        <fullName evidence="1">Uncharacterized protein</fullName>
    </submittedName>
</protein>
<dbReference type="AlphaFoldDB" id="A0A0F9SDC0"/>
<name>A0A0F9SDC0_9ZZZZ</name>
<accession>A0A0F9SDC0</accession>
<reference evidence="1" key="1">
    <citation type="journal article" date="2015" name="Nature">
        <title>Complex archaea that bridge the gap between prokaryotes and eukaryotes.</title>
        <authorList>
            <person name="Spang A."/>
            <person name="Saw J.H."/>
            <person name="Jorgensen S.L."/>
            <person name="Zaremba-Niedzwiedzka K."/>
            <person name="Martijn J."/>
            <person name="Lind A.E."/>
            <person name="van Eijk R."/>
            <person name="Schleper C."/>
            <person name="Guy L."/>
            <person name="Ettema T.J."/>
        </authorList>
    </citation>
    <scope>NUCLEOTIDE SEQUENCE</scope>
</reference>